<keyword evidence="1" id="KW-0808">Transferase</keyword>
<evidence type="ECO:0000256" key="3">
    <source>
        <dbReference type="PROSITE-ProRule" id="PRU00104"/>
    </source>
</evidence>
<comment type="caution">
    <text evidence="3">Lacks conserved residue(s) required for the propagation of feature annotation.</text>
</comment>
<feature type="region of interest" description="Disordered" evidence="4">
    <location>
        <begin position="47"/>
        <end position="78"/>
    </location>
</feature>
<dbReference type="KEGG" id="caua:113048371"/>
<protein>
    <submittedName>
        <fullName evidence="7">Uncharacterized protein LOC113048371 isoform X1</fullName>
    </submittedName>
</protein>
<gene>
    <name evidence="7" type="primary">LOC113048371</name>
</gene>
<reference evidence="7" key="1">
    <citation type="submission" date="2025-08" db="UniProtKB">
        <authorList>
            <consortium name="RefSeq"/>
        </authorList>
    </citation>
    <scope>IDENTIFICATION</scope>
    <source>
        <strain evidence="7">Wakin</strain>
        <tissue evidence="7">Muscle</tissue>
    </source>
</reference>
<organism evidence="6 7">
    <name type="scientific">Carassius auratus</name>
    <name type="common">Goldfish</name>
    <dbReference type="NCBI Taxonomy" id="7957"/>
    <lineage>
        <taxon>Eukaryota</taxon>
        <taxon>Metazoa</taxon>
        <taxon>Chordata</taxon>
        <taxon>Craniata</taxon>
        <taxon>Vertebrata</taxon>
        <taxon>Euteleostomi</taxon>
        <taxon>Actinopterygii</taxon>
        <taxon>Neopterygii</taxon>
        <taxon>Teleostei</taxon>
        <taxon>Ostariophysi</taxon>
        <taxon>Cypriniformes</taxon>
        <taxon>Cyprinidae</taxon>
        <taxon>Cyprininae</taxon>
        <taxon>Carassius</taxon>
    </lineage>
</organism>
<keyword evidence="2 3" id="KW-0833">Ubl conjugation pathway</keyword>
<dbReference type="OrthoDB" id="8957740at2759"/>
<dbReference type="InterPro" id="IPR035983">
    <property type="entry name" value="Hect_E3_ubiquitin_ligase"/>
</dbReference>
<evidence type="ECO:0000313" key="7">
    <source>
        <dbReference type="RefSeq" id="XP_026065939.1"/>
    </source>
</evidence>
<evidence type="ECO:0000313" key="6">
    <source>
        <dbReference type="Proteomes" id="UP000515129"/>
    </source>
</evidence>
<dbReference type="GeneID" id="113048371"/>
<evidence type="ECO:0000259" key="5">
    <source>
        <dbReference type="PROSITE" id="PS50237"/>
    </source>
</evidence>
<feature type="domain" description="HECT" evidence="5">
    <location>
        <begin position="376"/>
        <end position="411"/>
    </location>
</feature>
<dbReference type="InterPro" id="IPR000569">
    <property type="entry name" value="HECT_dom"/>
</dbReference>
<dbReference type="Gene3D" id="3.90.1750.10">
    <property type="entry name" value="Hect, E3 ligase catalytic domains"/>
    <property type="match status" value="1"/>
</dbReference>
<name>A0A6P6K1C8_CARAU</name>
<proteinExistence type="predicted"/>
<dbReference type="SUPFAM" id="SSF56204">
    <property type="entry name" value="Hect, E3 ligase catalytic domain"/>
    <property type="match status" value="1"/>
</dbReference>
<evidence type="ECO:0000256" key="2">
    <source>
        <dbReference type="ARBA" id="ARBA00022786"/>
    </source>
</evidence>
<accession>A0A6P6K1C8</accession>
<dbReference type="GO" id="GO:0004842">
    <property type="term" value="F:ubiquitin-protein transferase activity"/>
    <property type="evidence" value="ECO:0007669"/>
    <property type="project" value="InterPro"/>
</dbReference>
<sequence>MANNRPEAANLGSASQGQLTDILSTAQNLVLLLRNSALANVMPVSQGSTGEAAVGQGAQSVPTVRPQRNDSGQSVKQEMARSFPGFFRKEARGKKRFAPYTPTQPGKSFLVNFFLLEKQREKTPNGEEELQLVLAGLGKRSLTLNENITHSEFSDLLLSTYPRLANICGGWLLHKSTGGGGQRRLAVIPPDLNGYTGQQLKAVSGNGKYTMYIAPLQEELDTIPLPPEAKEFEKMPKAQCTTCKKMVPLQILPGHIKECKKQLVDLCDSAEEESCKEEDEDECSAALCYEKSKTAECPVCGNAFHPEIIEFHAASCGLRTSDDDGHESSDPISTFQSSEDILNWIGSQVDETNTFSICVSRTDLYNRGMQQWQRQKKTSPKCRLKVTFFAEAGIDNGALTKEFLTEMLVEIEKRLFVEGPDKKGKNPVYCLNSLDCNYFRTAGEVMAASLAQGGPCPNFLREWCFSYLCSGDSDSIQVSASDVTDLELSQLIVKINTANDDNISDLIGDIVSCGYTGIVSVDKRDSIIRAVILHSTMRLIPMLDQLRKGLQLYELPKIMNTHQDLCQPLFVTGEDDKVDAVFILENSRPVFSEIGSAKHRMETNIMNFFQDYLQEIEDSEQDGPSNNSIAPESLTVGRIMQWLTGQGHKPLLPSEKKDFVINVKFHHDCDTQHTVCFPIVSACSRTVTFPSAHLKTFSEFKNIMTLAICHGQTFDRV</sequence>
<evidence type="ECO:0000256" key="1">
    <source>
        <dbReference type="ARBA" id="ARBA00022679"/>
    </source>
</evidence>
<evidence type="ECO:0000256" key="4">
    <source>
        <dbReference type="SAM" id="MobiDB-lite"/>
    </source>
</evidence>
<keyword evidence="6" id="KW-1185">Reference proteome</keyword>
<dbReference type="Proteomes" id="UP000515129">
    <property type="component" value="Chromosome 29"/>
</dbReference>
<dbReference type="AlphaFoldDB" id="A0A6P6K1C8"/>
<dbReference type="RefSeq" id="XP_026065939.1">
    <property type="nucleotide sequence ID" value="XM_026210154.1"/>
</dbReference>
<dbReference type="PROSITE" id="PS50237">
    <property type="entry name" value="HECT"/>
    <property type="match status" value="1"/>
</dbReference>